<dbReference type="EMBL" id="CM043020">
    <property type="protein sequence ID" value="KAI4458982.1"/>
    <property type="molecule type" value="Genomic_DNA"/>
</dbReference>
<organism evidence="1 2">
    <name type="scientific">Holotrichia oblita</name>
    <name type="common">Chafer beetle</name>
    <dbReference type="NCBI Taxonomy" id="644536"/>
    <lineage>
        <taxon>Eukaryota</taxon>
        <taxon>Metazoa</taxon>
        <taxon>Ecdysozoa</taxon>
        <taxon>Arthropoda</taxon>
        <taxon>Hexapoda</taxon>
        <taxon>Insecta</taxon>
        <taxon>Pterygota</taxon>
        <taxon>Neoptera</taxon>
        <taxon>Endopterygota</taxon>
        <taxon>Coleoptera</taxon>
        <taxon>Polyphaga</taxon>
        <taxon>Scarabaeiformia</taxon>
        <taxon>Scarabaeidae</taxon>
        <taxon>Melolonthinae</taxon>
        <taxon>Holotrichia</taxon>
    </lineage>
</organism>
<sequence length="442" mass="50421">MMTVSKTWDPCAILQAKGVDYNYAILVLNRRITDSISKDKLLSLWQNATVRITVDGGTDHWLLWLEQNNVPKDIIKQPDLITGDMDSIEPETLKHFNNVKTCTVKLTEDQTETDYTKALKELKKYVKYHNMQIDYVITLSDDSGRFDQIIANVNTLFKAVNFMPNVDIFILTREALSWLLWTGSHKILVPPTALEYSKWCSLIPFGSKAHVTTMGLKWDMSTVRITVDGGTDHWLLWLEQNNVPKDIIKQPDLITGDMDSIEPETLKHFNNVKTCTVKLTEDQTETDYTKALKELKKYVKYHNMQIDYVITLSDDSGRFDQIIANVNTLFKAVNFMPNVDIFILTREALSWLLWTGSHKILVPPTALEYSKWCSLIPFGSKAHVTTMGLKWDMSNTVLAYGQLISTSNSFTNSPEITVTTDSPLVWSMVLFSEEANKELAKA</sequence>
<evidence type="ECO:0000313" key="1">
    <source>
        <dbReference type="EMBL" id="KAI4458982.1"/>
    </source>
</evidence>
<reference evidence="1" key="1">
    <citation type="submission" date="2022-04" db="EMBL/GenBank/DDBJ databases">
        <title>Chromosome-scale genome assembly of Holotrichia oblita Faldermann.</title>
        <authorList>
            <person name="Rongchong L."/>
        </authorList>
    </citation>
    <scope>NUCLEOTIDE SEQUENCE</scope>
    <source>
        <strain evidence="1">81SQS9</strain>
    </source>
</reference>
<name>A0ACB9SWN4_HOLOL</name>
<evidence type="ECO:0000313" key="2">
    <source>
        <dbReference type="Proteomes" id="UP001056778"/>
    </source>
</evidence>
<dbReference type="Proteomes" id="UP001056778">
    <property type="component" value="Chromosome 6"/>
</dbReference>
<accession>A0ACB9SWN4</accession>
<comment type="caution">
    <text evidence="1">The sequence shown here is derived from an EMBL/GenBank/DDBJ whole genome shotgun (WGS) entry which is preliminary data.</text>
</comment>
<keyword evidence="2" id="KW-1185">Reference proteome</keyword>
<protein>
    <submittedName>
        <fullName evidence="1">Thiamine pyrophosphokinase</fullName>
    </submittedName>
</protein>
<proteinExistence type="predicted"/>
<gene>
    <name evidence="1" type="ORF">MML48_6g00016922</name>
</gene>